<name>A0A061EMH9_THECC</name>
<dbReference type="HOGENOM" id="CLU_2762976_0_0_1"/>
<protein>
    <submittedName>
        <fullName evidence="1">Uncharacterized protein</fullName>
    </submittedName>
</protein>
<reference evidence="1 2" key="1">
    <citation type="journal article" date="2013" name="Genome Biol.">
        <title>The genome sequence of the most widely cultivated cacao type and its use to identify candidate genes regulating pod color.</title>
        <authorList>
            <person name="Motamayor J.C."/>
            <person name="Mockaitis K."/>
            <person name="Schmutz J."/>
            <person name="Haiminen N."/>
            <person name="Iii D.L."/>
            <person name="Cornejo O."/>
            <person name="Findley S.D."/>
            <person name="Zheng P."/>
            <person name="Utro F."/>
            <person name="Royaert S."/>
            <person name="Saski C."/>
            <person name="Jenkins J."/>
            <person name="Podicheti R."/>
            <person name="Zhao M."/>
            <person name="Scheffler B.E."/>
            <person name="Stack J.C."/>
            <person name="Feltus F.A."/>
            <person name="Mustiga G.M."/>
            <person name="Amores F."/>
            <person name="Phillips W."/>
            <person name="Marelli J.P."/>
            <person name="May G.D."/>
            <person name="Shapiro H."/>
            <person name="Ma J."/>
            <person name="Bustamante C.D."/>
            <person name="Schnell R.J."/>
            <person name="Main D."/>
            <person name="Gilbert D."/>
            <person name="Parida L."/>
            <person name="Kuhn D.N."/>
        </authorList>
    </citation>
    <scope>NUCLEOTIDE SEQUENCE [LARGE SCALE GENOMIC DNA]</scope>
    <source>
        <strain evidence="2">cv. Matina 1-6</strain>
    </source>
</reference>
<gene>
    <name evidence="1" type="ORF">TCM_021012</name>
</gene>
<evidence type="ECO:0000313" key="2">
    <source>
        <dbReference type="Proteomes" id="UP000026915"/>
    </source>
</evidence>
<dbReference type="Gramene" id="EOY06205">
    <property type="protein sequence ID" value="EOY06205"/>
    <property type="gene ID" value="TCM_021012"/>
</dbReference>
<dbReference type="EMBL" id="CM001882">
    <property type="protein sequence ID" value="EOY06205.1"/>
    <property type="molecule type" value="Genomic_DNA"/>
</dbReference>
<evidence type="ECO:0000313" key="1">
    <source>
        <dbReference type="EMBL" id="EOY06205.1"/>
    </source>
</evidence>
<proteinExistence type="predicted"/>
<keyword evidence="2" id="KW-1185">Reference proteome</keyword>
<dbReference type="AlphaFoldDB" id="A0A061EMH9"/>
<sequence length="70" mass="7994">MFNMCSIRCQSDMASHTRDIKETEVEQRKQAMRQEIMEEAWQQNLVGGYDNAGFVLEPSLSTGLISDLKP</sequence>
<accession>A0A061EMH9</accession>
<dbReference type="InParanoid" id="A0A061EMH9"/>
<dbReference type="Proteomes" id="UP000026915">
    <property type="component" value="Chromosome 4"/>
</dbReference>
<organism evidence="1 2">
    <name type="scientific">Theobroma cacao</name>
    <name type="common">Cacao</name>
    <name type="synonym">Cocoa</name>
    <dbReference type="NCBI Taxonomy" id="3641"/>
    <lineage>
        <taxon>Eukaryota</taxon>
        <taxon>Viridiplantae</taxon>
        <taxon>Streptophyta</taxon>
        <taxon>Embryophyta</taxon>
        <taxon>Tracheophyta</taxon>
        <taxon>Spermatophyta</taxon>
        <taxon>Magnoliopsida</taxon>
        <taxon>eudicotyledons</taxon>
        <taxon>Gunneridae</taxon>
        <taxon>Pentapetalae</taxon>
        <taxon>rosids</taxon>
        <taxon>malvids</taxon>
        <taxon>Malvales</taxon>
        <taxon>Malvaceae</taxon>
        <taxon>Byttnerioideae</taxon>
        <taxon>Theobroma</taxon>
    </lineage>
</organism>